<comment type="caution">
    <text evidence="2">The sequence shown here is derived from an EMBL/GenBank/DDBJ whole genome shotgun (WGS) entry which is preliminary data.</text>
</comment>
<dbReference type="Proteomes" id="UP000053372">
    <property type="component" value="Unassembled WGS sequence"/>
</dbReference>
<dbReference type="OrthoDB" id="512464at2"/>
<dbReference type="InterPro" id="IPR018745">
    <property type="entry name" value="MpsC"/>
</dbReference>
<evidence type="ECO:0000259" key="1">
    <source>
        <dbReference type="Pfam" id="PF10057"/>
    </source>
</evidence>
<accession>A0A0V7ZZX2</accession>
<keyword evidence="3" id="KW-1185">Reference proteome</keyword>
<dbReference type="AlphaFoldDB" id="A0A0V7ZZX2"/>
<reference evidence="2 3" key="1">
    <citation type="journal article" date="2015" name="Genome Announc.">
        <title>Draft Genome of the Euendolithic (true boring) Cyanobacterium Mastigocoleus testarum strain BC008.</title>
        <authorList>
            <person name="Guida B.S."/>
            <person name="Garcia-Pichel F."/>
        </authorList>
    </citation>
    <scope>NUCLEOTIDE SEQUENCE [LARGE SCALE GENOMIC DNA]</scope>
    <source>
        <strain evidence="2 3">BC008</strain>
    </source>
</reference>
<gene>
    <name evidence="2" type="ORF">BC008_06040</name>
</gene>
<organism evidence="2 3">
    <name type="scientific">Mastigocoleus testarum BC008</name>
    <dbReference type="NCBI Taxonomy" id="371196"/>
    <lineage>
        <taxon>Bacteria</taxon>
        <taxon>Bacillati</taxon>
        <taxon>Cyanobacteriota</taxon>
        <taxon>Cyanophyceae</taxon>
        <taxon>Nostocales</taxon>
        <taxon>Hapalosiphonaceae</taxon>
        <taxon>Mastigocoleus</taxon>
    </lineage>
</organism>
<evidence type="ECO:0000313" key="3">
    <source>
        <dbReference type="Proteomes" id="UP000053372"/>
    </source>
</evidence>
<name>A0A0V7ZZX2_9CYAN</name>
<protein>
    <recommendedName>
        <fullName evidence="1">Na+-translocating membrane potential-generating system MpsC domain-containing protein</fullName>
    </recommendedName>
</protein>
<dbReference type="Pfam" id="PF10057">
    <property type="entry name" value="MpsC"/>
    <property type="match status" value="1"/>
</dbReference>
<dbReference type="RefSeq" id="WP_027845339.1">
    <property type="nucleotide sequence ID" value="NZ_LMTZ01000008.1"/>
</dbReference>
<evidence type="ECO:0000313" key="2">
    <source>
        <dbReference type="EMBL" id="KST69995.1"/>
    </source>
</evidence>
<feature type="domain" description="Na+-translocating membrane potential-generating system MpsC" evidence="1">
    <location>
        <begin position="7"/>
        <end position="115"/>
    </location>
</feature>
<proteinExistence type="predicted"/>
<sequence>MSSTTPTRGQLERNLSQTIQALYTNELGHRPTKVICQLFDATLAIVIEDSITSPEQLLIEKGEDKLAEQVRYGLDEAIEPKLKELIAEVLEVKVLDLLSDATLETGRSGVIAVLSETPSVRNPDSIPKVKAKSSHKK</sequence>
<dbReference type="EMBL" id="LMTZ01000008">
    <property type="protein sequence ID" value="KST69995.1"/>
    <property type="molecule type" value="Genomic_DNA"/>
</dbReference>